<dbReference type="Pfam" id="PF03352">
    <property type="entry name" value="Adenine_glyco"/>
    <property type="match status" value="1"/>
</dbReference>
<dbReference type="GO" id="GO:0008725">
    <property type="term" value="F:DNA-3-methyladenine glycosylase activity"/>
    <property type="evidence" value="ECO:0007669"/>
    <property type="project" value="InterPro"/>
</dbReference>
<dbReference type="Proteomes" id="UP000297318">
    <property type="component" value="Unassembled WGS sequence"/>
</dbReference>
<accession>A0A4Z1E423</accession>
<organism evidence="2 3">
    <name type="scientific">Serinibacter arcticus</name>
    <dbReference type="NCBI Taxonomy" id="1655435"/>
    <lineage>
        <taxon>Bacteria</taxon>
        <taxon>Bacillati</taxon>
        <taxon>Actinomycetota</taxon>
        <taxon>Actinomycetes</taxon>
        <taxon>Micrococcales</taxon>
        <taxon>Beutenbergiaceae</taxon>
        <taxon>Serinibacter</taxon>
    </lineage>
</organism>
<keyword evidence="3" id="KW-1185">Reference proteome</keyword>
<name>A0A4Z1E423_9MICO</name>
<dbReference type="InterPro" id="IPR005019">
    <property type="entry name" value="Adenine_glyco"/>
</dbReference>
<reference evidence="2 3" key="1">
    <citation type="submission" date="2018-11" db="EMBL/GenBank/DDBJ databases">
        <title>Complete genome sequencing of the Actinobacteria Serinibacter sp. K3-2.</title>
        <authorList>
            <person name="Rakitin A.L."/>
            <person name="Beletsky A.V."/>
            <person name="Mardanov A.V."/>
            <person name="Ravin N.V."/>
            <person name="Gromova A.S."/>
            <person name="Filippova S.N."/>
            <person name="Gal'Chenko V.F."/>
        </authorList>
    </citation>
    <scope>NUCLEOTIDE SEQUENCE [LARGE SCALE GENOMIC DNA]</scope>
    <source>
        <strain evidence="2 3">K3-2</strain>
    </source>
</reference>
<protein>
    <submittedName>
        <fullName evidence="2">DNA-3-methyladenine glycosylase</fullName>
    </submittedName>
</protein>
<evidence type="ECO:0000256" key="1">
    <source>
        <dbReference type="PIRSR" id="PIRSR605019-1"/>
    </source>
</evidence>
<dbReference type="SUPFAM" id="SSF48150">
    <property type="entry name" value="DNA-glycosylase"/>
    <property type="match status" value="1"/>
</dbReference>
<dbReference type="RefSeq" id="WP_135849259.1">
    <property type="nucleotide sequence ID" value="NZ_RHPJ01000002.1"/>
</dbReference>
<feature type="binding site" evidence="1">
    <location>
        <position position="20"/>
    </location>
    <ligand>
        <name>Zn(2+)</name>
        <dbReference type="ChEBI" id="CHEBI:29105"/>
    </ligand>
</feature>
<feature type="binding site" evidence="1">
    <location>
        <position position="191"/>
    </location>
    <ligand>
        <name>Zn(2+)</name>
        <dbReference type="ChEBI" id="CHEBI:29105"/>
    </ligand>
</feature>
<dbReference type="AlphaFoldDB" id="A0A4Z1E423"/>
<comment type="caution">
    <text evidence="2">The sequence shown here is derived from an EMBL/GenBank/DDBJ whole genome shotgun (WGS) entry which is preliminary data.</text>
</comment>
<keyword evidence="1" id="KW-0479">Metal-binding</keyword>
<dbReference type="GO" id="GO:0006284">
    <property type="term" value="P:base-excision repair"/>
    <property type="evidence" value="ECO:0007669"/>
    <property type="project" value="InterPro"/>
</dbReference>
<evidence type="ECO:0000313" key="2">
    <source>
        <dbReference type="EMBL" id="TGO05223.1"/>
    </source>
</evidence>
<feature type="binding site" evidence="1">
    <location>
        <position position="195"/>
    </location>
    <ligand>
        <name>Zn(2+)</name>
        <dbReference type="ChEBI" id="CHEBI:29105"/>
    </ligand>
</feature>
<proteinExistence type="predicted"/>
<dbReference type="PANTHER" id="PTHR30037">
    <property type="entry name" value="DNA-3-METHYLADENINE GLYCOSYLASE 1"/>
    <property type="match status" value="1"/>
</dbReference>
<dbReference type="InterPro" id="IPR052891">
    <property type="entry name" value="DNA-3mA_glycosylase"/>
</dbReference>
<feature type="binding site" evidence="1">
    <location>
        <position position="32"/>
    </location>
    <ligand>
        <name>Zn(2+)</name>
        <dbReference type="ChEBI" id="CHEBI:29105"/>
    </ligand>
</feature>
<gene>
    <name evidence="2" type="ORF">SERN_1227</name>
</gene>
<dbReference type="EMBL" id="RHPJ01000002">
    <property type="protein sequence ID" value="TGO05223.1"/>
    <property type="molecule type" value="Genomic_DNA"/>
</dbReference>
<dbReference type="GO" id="GO:0046872">
    <property type="term" value="F:metal ion binding"/>
    <property type="evidence" value="ECO:0007669"/>
    <property type="project" value="UniProtKB-KW"/>
</dbReference>
<dbReference type="PANTHER" id="PTHR30037:SF4">
    <property type="entry name" value="DNA-3-METHYLADENINE GLYCOSYLASE I"/>
    <property type="match status" value="1"/>
</dbReference>
<keyword evidence="1" id="KW-0862">Zinc</keyword>
<dbReference type="InterPro" id="IPR011257">
    <property type="entry name" value="DNA_glycosylase"/>
</dbReference>
<dbReference type="OrthoDB" id="9807664at2"/>
<sequence>MTSPTAIDGTDAAPDLAARCFGDGDPLYESYHDTEWGVAFEDSADERELYERLALEAFQSGLSWITILRKRDAFRDAFAGFDPAVVATFDDADVVRLMADAGIVRNRAKIDATIADARALVAMHERGERLRDVLETYRPAEPTVPATPADVPGSTPASSALAKDLKRLGFRFIGPTTAYAAMQAVGIVDDHLATCPVRRDEGAPGG</sequence>
<dbReference type="Gene3D" id="1.10.340.30">
    <property type="entry name" value="Hypothetical protein, domain 2"/>
    <property type="match status" value="1"/>
</dbReference>
<evidence type="ECO:0000313" key="3">
    <source>
        <dbReference type="Proteomes" id="UP000297318"/>
    </source>
</evidence>